<protein>
    <submittedName>
        <fullName evidence="2">Uncharacterized protein</fullName>
    </submittedName>
</protein>
<dbReference type="Proteomes" id="UP000218334">
    <property type="component" value="Unassembled WGS sequence"/>
</dbReference>
<keyword evidence="1" id="KW-0812">Transmembrane</keyword>
<keyword evidence="1" id="KW-1133">Transmembrane helix</keyword>
<evidence type="ECO:0000256" key="1">
    <source>
        <dbReference type="SAM" id="Phobius"/>
    </source>
</evidence>
<feature type="transmembrane region" description="Helical" evidence="1">
    <location>
        <begin position="67"/>
        <end position="85"/>
    </location>
</feature>
<sequence length="142" mass="16076">MTARTYPGTAIPEITDSQIKDIFARLDTNLNDVMLTAFLYGVYTGVVAVTLWAVASEDNCPNSRGSRFLVFIILLLYLLRAYSFYCKWEQDLLYFITTNEITFLEAFESNNLPTPVLLTLGISAILSTVLADTTLVWRCWII</sequence>
<keyword evidence="1" id="KW-0472">Membrane</keyword>
<accession>A0A2H3BF85</accession>
<evidence type="ECO:0000313" key="2">
    <source>
        <dbReference type="EMBL" id="PBK62493.1"/>
    </source>
</evidence>
<keyword evidence="3" id="KW-1185">Reference proteome</keyword>
<name>A0A2H3BF85_9AGAR</name>
<proteinExistence type="predicted"/>
<evidence type="ECO:0000313" key="3">
    <source>
        <dbReference type="Proteomes" id="UP000218334"/>
    </source>
</evidence>
<gene>
    <name evidence="2" type="ORF">ARMSODRAFT_606317</name>
</gene>
<feature type="transmembrane region" description="Helical" evidence="1">
    <location>
        <begin position="33"/>
        <end position="55"/>
    </location>
</feature>
<dbReference type="AlphaFoldDB" id="A0A2H3BF85"/>
<reference evidence="3" key="1">
    <citation type="journal article" date="2017" name="Nat. Ecol. Evol.">
        <title>Genome expansion and lineage-specific genetic innovations in the forest pathogenic fungi Armillaria.</title>
        <authorList>
            <person name="Sipos G."/>
            <person name="Prasanna A.N."/>
            <person name="Walter M.C."/>
            <person name="O'Connor E."/>
            <person name="Balint B."/>
            <person name="Krizsan K."/>
            <person name="Kiss B."/>
            <person name="Hess J."/>
            <person name="Varga T."/>
            <person name="Slot J."/>
            <person name="Riley R."/>
            <person name="Boka B."/>
            <person name="Rigling D."/>
            <person name="Barry K."/>
            <person name="Lee J."/>
            <person name="Mihaltcheva S."/>
            <person name="LaButti K."/>
            <person name="Lipzen A."/>
            <person name="Waldron R."/>
            <person name="Moloney N.M."/>
            <person name="Sperisen C."/>
            <person name="Kredics L."/>
            <person name="Vagvoelgyi C."/>
            <person name="Patrignani A."/>
            <person name="Fitzpatrick D."/>
            <person name="Nagy I."/>
            <person name="Doyle S."/>
            <person name="Anderson J.B."/>
            <person name="Grigoriev I.V."/>
            <person name="Gueldener U."/>
            <person name="Muensterkoetter M."/>
            <person name="Nagy L.G."/>
        </authorList>
    </citation>
    <scope>NUCLEOTIDE SEQUENCE [LARGE SCALE GENOMIC DNA]</scope>
    <source>
        <strain evidence="3">28-4</strain>
    </source>
</reference>
<feature type="transmembrane region" description="Helical" evidence="1">
    <location>
        <begin position="116"/>
        <end position="137"/>
    </location>
</feature>
<organism evidence="2 3">
    <name type="scientific">Armillaria solidipes</name>
    <dbReference type="NCBI Taxonomy" id="1076256"/>
    <lineage>
        <taxon>Eukaryota</taxon>
        <taxon>Fungi</taxon>
        <taxon>Dikarya</taxon>
        <taxon>Basidiomycota</taxon>
        <taxon>Agaricomycotina</taxon>
        <taxon>Agaricomycetes</taxon>
        <taxon>Agaricomycetidae</taxon>
        <taxon>Agaricales</taxon>
        <taxon>Marasmiineae</taxon>
        <taxon>Physalacriaceae</taxon>
        <taxon>Armillaria</taxon>
    </lineage>
</organism>
<dbReference type="EMBL" id="KZ293466">
    <property type="protein sequence ID" value="PBK62493.1"/>
    <property type="molecule type" value="Genomic_DNA"/>
</dbReference>